<proteinExistence type="predicted"/>
<reference evidence="2 3" key="1">
    <citation type="journal article" date="2021" name="BMC Biol.">
        <title>Horizontally acquired antibacterial genes associated with adaptive radiation of ladybird beetles.</title>
        <authorList>
            <person name="Li H.S."/>
            <person name="Tang X.F."/>
            <person name="Huang Y.H."/>
            <person name="Xu Z.Y."/>
            <person name="Chen M.L."/>
            <person name="Du X.Y."/>
            <person name="Qiu B.Y."/>
            <person name="Chen P.T."/>
            <person name="Zhang W."/>
            <person name="Slipinski A."/>
            <person name="Escalona H.E."/>
            <person name="Waterhouse R.M."/>
            <person name="Zwick A."/>
            <person name="Pang H."/>
        </authorList>
    </citation>
    <scope>NUCLEOTIDE SEQUENCE [LARGE SCALE GENOMIC DNA]</scope>
    <source>
        <strain evidence="2">SYSU2018</strain>
    </source>
</reference>
<comment type="caution">
    <text evidence="2">The sequence shown here is derived from an EMBL/GenBank/DDBJ whole genome shotgun (WGS) entry which is preliminary data.</text>
</comment>
<feature type="region of interest" description="Disordered" evidence="1">
    <location>
        <begin position="21"/>
        <end position="40"/>
    </location>
</feature>
<name>A0ABD2NGH5_9CUCU</name>
<feature type="compositionally biased region" description="Basic and acidic residues" evidence="1">
    <location>
        <begin position="27"/>
        <end position="40"/>
    </location>
</feature>
<sequence length="102" mass="11876">MDINREENRRRSMLEEVLDITSDEASSEEKSDHCSEHKLQYDTDQEISNHNIAETNEISANSDYPEDNIPLSVLKTRRHPKLEAQATHYKSKGGQKWYECPL</sequence>
<evidence type="ECO:0000313" key="2">
    <source>
        <dbReference type="EMBL" id="KAL3277878.1"/>
    </source>
</evidence>
<keyword evidence="3" id="KW-1185">Reference proteome</keyword>
<accession>A0ABD2NGH5</accession>
<evidence type="ECO:0000256" key="1">
    <source>
        <dbReference type="SAM" id="MobiDB-lite"/>
    </source>
</evidence>
<dbReference type="EMBL" id="JABFTP020000103">
    <property type="protein sequence ID" value="KAL3277878.1"/>
    <property type="molecule type" value="Genomic_DNA"/>
</dbReference>
<evidence type="ECO:0000313" key="3">
    <source>
        <dbReference type="Proteomes" id="UP001516400"/>
    </source>
</evidence>
<protein>
    <submittedName>
        <fullName evidence="2">Uncharacterized protein</fullName>
    </submittedName>
</protein>
<gene>
    <name evidence="2" type="ORF">HHI36_013219</name>
</gene>
<dbReference type="Proteomes" id="UP001516400">
    <property type="component" value="Unassembled WGS sequence"/>
</dbReference>
<dbReference type="AlphaFoldDB" id="A0ABD2NGH5"/>
<organism evidence="2 3">
    <name type="scientific">Cryptolaemus montrouzieri</name>
    <dbReference type="NCBI Taxonomy" id="559131"/>
    <lineage>
        <taxon>Eukaryota</taxon>
        <taxon>Metazoa</taxon>
        <taxon>Ecdysozoa</taxon>
        <taxon>Arthropoda</taxon>
        <taxon>Hexapoda</taxon>
        <taxon>Insecta</taxon>
        <taxon>Pterygota</taxon>
        <taxon>Neoptera</taxon>
        <taxon>Endopterygota</taxon>
        <taxon>Coleoptera</taxon>
        <taxon>Polyphaga</taxon>
        <taxon>Cucujiformia</taxon>
        <taxon>Coccinelloidea</taxon>
        <taxon>Coccinellidae</taxon>
        <taxon>Scymninae</taxon>
        <taxon>Scymnini</taxon>
        <taxon>Cryptolaemus</taxon>
    </lineage>
</organism>